<comment type="pathway">
    <text evidence="2 9">Purine metabolism; GMP biosynthesis; GMP from XMP (L-Gln route): step 1/1.</text>
</comment>
<dbReference type="EC" id="6.3.5.2" evidence="9"/>
<keyword evidence="6 9" id="KW-0658">Purine biosynthesis</keyword>
<dbReference type="CDD" id="cd01742">
    <property type="entry name" value="GATase1_GMP_Synthase"/>
    <property type="match status" value="1"/>
</dbReference>
<evidence type="ECO:0000256" key="6">
    <source>
        <dbReference type="ARBA" id="ARBA00022755"/>
    </source>
</evidence>
<evidence type="ECO:0000256" key="4">
    <source>
        <dbReference type="ARBA" id="ARBA00022741"/>
    </source>
</evidence>
<keyword evidence="8 9" id="KW-0315">Glutamine amidotransferase</keyword>
<dbReference type="EMBL" id="CYYP01000013">
    <property type="protein sequence ID" value="CUO39338.1"/>
    <property type="molecule type" value="Genomic_DNA"/>
</dbReference>
<dbReference type="PANTHER" id="PTHR11922">
    <property type="entry name" value="GMP SYNTHASE-RELATED"/>
    <property type="match status" value="1"/>
</dbReference>
<dbReference type="InterPro" id="IPR004739">
    <property type="entry name" value="GMP_synth_GATase"/>
</dbReference>
<evidence type="ECO:0000256" key="10">
    <source>
        <dbReference type="PROSITE-ProRule" id="PRU00886"/>
    </source>
</evidence>
<dbReference type="GO" id="GO:0005829">
    <property type="term" value="C:cytosol"/>
    <property type="evidence" value="ECO:0007669"/>
    <property type="project" value="TreeGrafter"/>
</dbReference>
<dbReference type="GO" id="GO:0005524">
    <property type="term" value="F:ATP binding"/>
    <property type="evidence" value="ECO:0007669"/>
    <property type="project" value="UniProtKB-UniRule"/>
</dbReference>
<protein>
    <recommendedName>
        <fullName evidence="9">GMP synthase [glutamine-hydrolyzing]</fullName>
        <ecNumber evidence="9">6.3.5.2</ecNumber>
    </recommendedName>
    <alternativeName>
        <fullName evidence="9">GMP synthetase</fullName>
    </alternativeName>
    <alternativeName>
        <fullName evidence="9">Glutamine amidotransferase</fullName>
    </alternativeName>
</protein>
<dbReference type="SUPFAM" id="SSF52317">
    <property type="entry name" value="Class I glutamine amidotransferase-like"/>
    <property type="match status" value="1"/>
</dbReference>
<evidence type="ECO:0000256" key="8">
    <source>
        <dbReference type="ARBA" id="ARBA00022962"/>
    </source>
</evidence>
<dbReference type="PRINTS" id="PR00099">
    <property type="entry name" value="CPSGATASE"/>
</dbReference>
<evidence type="ECO:0000256" key="3">
    <source>
        <dbReference type="ARBA" id="ARBA00022598"/>
    </source>
</evidence>
<feature type="active site" evidence="9">
    <location>
        <position position="174"/>
    </location>
</feature>
<dbReference type="InterPro" id="IPR001674">
    <property type="entry name" value="GMP_synth_C"/>
</dbReference>
<dbReference type="UniPathway" id="UPA00189">
    <property type="reaction ID" value="UER00296"/>
</dbReference>
<dbReference type="InterPro" id="IPR029062">
    <property type="entry name" value="Class_I_gatase-like"/>
</dbReference>
<dbReference type="PROSITE" id="PS51273">
    <property type="entry name" value="GATASE_TYPE_1"/>
    <property type="match status" value="1"/>
</dbReference>
<dbReference type="InterPro" id="IPR022310">
    <property type="entry name" value="NAD/GMP_synthase"/>
</dbReference>
<dbReference type="NCBIfam" id="TIGR00888">
    <property type="entry name" value="guaA_Nterm"/>
    <property type="match status" value="1"/>
</dbReference>
<dbReference type="InterPro" id="IPR025777">
    <property type="entry name" value="GMPS_ATP_PPase_dom"/>
</dbReference>
<dbReference type="CDD" id="cd01997">
    <property type="entry name" value="GMP_synthase_C"/>
    <property type="match status" value="1"/>
</dbReference>
<dbReference type="Pfam" id="PF00958">
    <property type="entry name" value="GMP_synt_C"/>
    <property type="match status" value="1"/>
</dbReference>
<dbReference type="SUPFAM" id="SSF52402">
    <property type="entry name" value="Adenine nucleotide alpha hydrolases-like"/>
    <property type="match status" value="1"/>
</dbReference>
<dbReference type="Pfam" id="PF02540">
    <property type="entry name" value="NAD_synthase"/>
    <property type="match status" value="1"/>
</dbReference>
<dbReference type="Proteomes" id="UP000095468">
    <property type="component" value="Unassembled WGS sequence"/>
</dbReference>
<evidence type="ECO:0000259" key="11">
    <source>
        <dbReference type="PROSITE" id="PS51553"/>
    </source>
</evidence>
<dbReference type="InterPro" id="IPR014729">
    <property type="entry name" value="Rossmann-like_a/b/a_fold"/>
</dbReference>
<dbReference type="Pfam" id="PF00117">
    <property type="entry name" value="GATase"/>
    <property type="match status" value="1"/>
</dbReference>
<dbReference type="Gene3D" id="3.40.50.620">
    <property type="entry name" value="HUPs"/>
    <property type="match status" value="1"/>
</dbReference>
<sequence>MDQKASAKVLVLDFGAQYGQLIARRVRDLNVYSEIVPCDISADEIREMNASALILSGGPASVYAEDAPSIDPAIFDLGLPVLGFCYGHQITAVTLGGKVGHSEVGEYGRATITRTAGAKLFNSTPMEQTVWMSHRDAVSEVPEGFTVTASTDVCPVAAMECPERKIFTTQFHPEVKHSEYGQQLLSNFLFEICGLEPNWSMDDLVETMTAEFREKVGNDRVILALSGGVDSSVVAALGARAVGKQMTCVFINHGLLRKGEPEQVEEVFTKQFDVDFIHVHAEDRYAELLAGVTEPEEKRRIIGTQFWKEFFAVAQQLETDGKPVKYLAQGTIYPDIIESGARKTGGKTATIKSHHNLIPFPEGVHFDLIEPLDHFFKDEVRALGLALGLPAHIVFRQPFPGPGLAIRIIGAVDKEKLEILKNADAIVREELDAYNQRLFEQTGERNSEHSCWQYFAVLPDIKSVGVMGDERTYQRPIILRAVESSDAMTADWAKLPYDVLARISGRIVAEVPGANRVCYDITSKPPATIEWE</sequence>
<dbReference type="GO" id="GO:0003921">
    <property type="term" value="F:GMP synthase activity"/>
    <property type="evidence" value="ECO:0007669"/>
    <property type="project" value="InterPro"/>
</dbReference>
<dbReference type="InterPro" id="IPR022955">
    <property type="entry name" value="GMP_synthase"/>
</dbReference>
<feature type="active site" description="Nucleophile" evidence="9">
    <location>
        <position position="85"/>
    </location>
</feature>
<dbReference type="SUPFAM" id="SSF54810">
    <property type="entry name" value="GMP synthetase C-terminal dimerisation domain"/>
    <property type="match status" value="1"/>
</dbReference>
<dbReference type="FunFam" id="3.30.300.10:FF:000002">
    <property type="entry name" value="GMP synthase [glutamine-hydrolyzing]"/>
    <property type="match status" value="1"/>
</dbReference>
<feature type="active site" evidence="9">
    <location>
        <position position="172"/>
    </location>
</feature>
<reference evidence="12 13" key="1">
    <citation type="submission" date="2015-09" db="EMBL/GenBank/DDBJ databases">
        <authorList>
            <consortium name="Pathogen Informatics"/>
        </authorList>
    </citation>
    <scope>NUCLEOTIDE SEQUENCE [LARGE SCALE GENOMIC DNA]</scope>
    <source>
        <strain evidence="12 13">2789STDY5608823</strain>
    </source>
</reference>
<dbReference type="InterPro" id="IPR017926">
    <property type="entry name" value="GATASE"/>
</dbReference>
<evidence type="ECO:0000313" key="12">
    <source>
        <dbReference type="EMBL" id="CUO39338.1"/>
    </source>
</evidence>
<comment type="function">
    <text evidence="1 9">Catalyzes the synthesis of GMP from XMP.</text>
</comment>
<dbReference type="PROSITE" id="PS51553">
    <property type="entry name" value="GMPS_ATP_PPASE"/>
    <property type="match status" value="1"/>
</dbReference>
<keyword evidence="7 9" id="KW-0067">ATP-binding</keyword>
<organism evidence="12 13">
    <name type="scientific">Collinsella aerofaciens</name>
    <dbReference type="NCBI Taxonomy" id="74426"/>
    <lineage>
        <taxon>Bacteria</taxon>
        <taxon>Bacillati</taxon>
        <taxon>Actinomycetota</taxon>
        <taxon>Coriobacteriia</taxon>
        <taxon>Coriobacteriales</taxon>
        <taxon>Coriobacteriaceae</taxon>
        <taxon>Collinsella</taxon>
    </lineage>
</organism>
<gene>
    <name evidence="9 12" type="primary">guaA</name>
    <name evidence="12" type="ORF">ERS852381_01488</name>
</gene>
<evidence type="ECO:0000256" key="1">
    <source>
        <dbReference type="ARBA" id="ARBA00002332"/>
    </source>
</evidence>
<feature type="binding site" evidence="10">
    <location>
        <begin position="226"/>
        <end position="232"/>
    </location>
    <ligand>
        <name>ATP</name>
        <dbReference type="ChEBI" id="CHEBI:30616"/>
    </ligand>
</feature>
<keyword evidence="5 9" id="KW-0332">GMP biosynthesis</keyword>
<comment type="subunit">
    <text evidence="9">Homodimer.</text>
</comment>
<dbReference type="HAMAP" id="MF_00344">
    <property type="entry name" value="GMP_synthase"/>
    <property type="match status" value="1"/>
</dbReference>
<dbReference type="PANTHER" id="PTHR11922:SF2">
    <property type="entry name" value="GMP SYNTHASE [GLUTAMINE-HYDROLYZING]"/>
    <property type="match status" value="1"/>
</dbReference>
<dbReference type="Gene3D" id="3.40.50.880">
    <property type="match status" value="1"/>
</dbReference>
<dbReference type="PRINTS" id="PR00096">
    <property type="entry name" value="GATASE"/>
</dbReference>
<evidence type="ECO:0000256" key="9">
    <source>
        <dbReference type="HAMAP-Rule" id="MF_00344"/>
    </source>
</evidence>
<evidence type="ECO:0000256" key="7">
    <source>
        <dbReference type="ARBA" id="ARBA00022840"/>
    </source>
</evidence>
<dbReference type="AlphaFoldDB" id="A0A174ERU3"/>
<dbReference type="Gene3D" id="3.30.300.10">
    <property type="match status" value="1"/>
</dbReference>
<keyword evidence="3 9" id="KW-0436">Ligase</keyword>
<evidence type="ECO:0000256" key="2">
    <source>
        <dbReference type="ARBA" id="ARBA00005153"/>
    </source>
</evidence>
<proteinExistence type="inferred from homology"/>
<keyword evidence="4 9" id="KW-0547">Nucleotide-binding</keyword>
<evidence type="ECO:0000256" key="5">
    <source>
        <dbReference type="ARBA" id="ARBA00022749"/>
    </source>
</evidence>
<accession>A0A174ERU3</accession>
<dbReference type="NCBIfam" id="NF000848">
    <property type="entry name" value="PRK00074.1"/>
    <property type="match status" value="1"/>
</dbReference>
<feature type="domain" description="GMPS ATP-PPase" evidence="11">
    <location>
        <begin position="199"/>
        <end position="396"/>
    </location>
</feature>
<dbReference type="FunFam" id="3.40.50.880:FF:000001">
    <property type="entry name" value="GMP synthase [glutamine-hydrolyzing]"/>
    <property type="match status" value="1"/>
</dbReference>
<dbReference type="NCBIfam" id="TIGR00884">
    <property type="entry name" value="guaA_Cterm"/>
    <property type="match status" value="1"/>
</dbReference>
<dbReference type="RefSeq" id="WP_055287021.1">
    <property type="nucleotide sequence ID" value="NZ_CYYP01000013.1"/>
</dbReference>
<comment type="catalytic activity">
    <reaction evidence="9">
        <text>XMP + L-glutamine + ATP + H2O = GMP + L-glutamate + AMP + diphosphate + 2 H(+)</text>
        <dbReference type="Rhea" id="RHEA:11680"/>
        <dbReference type="ChEBI" id="CHEBI:15377"/>
        <dbReference type="ChEBI" id="CHEBI:15378"/>
        <dbReference type="ChEBI" id="CHEBI:29985"/>
        <dbReference type="ChEBI" id="CHEBI:30616"/>
        <dbReference type="ChEBI" id="CHEBI:33019"/>
        <dbReference type="ChEBI" id="CHEBI:57464"/>
        <dbReference type="ChEBI" id="CHEBI:58115"/>
        <dbReference type="ChEBI" id="CHEBI:58359"/>
        <dbReference type="ChEBI" id="CHEBI:456215"/>
        <dbReference type="EC" id="6.3.5.2"/>
    </reaction>
</comment>
<name>A0A174ERU3_9ACTN</name>
<evidence type="ECO:0000313" key="13">
    <source>
        <dbReference type="Proteomes" id="UP000095468"/>
    </source>
</evidence>